<name>A0ABS5IB08_9PROT</name>
<sequence length="133" mass="13887">MSVGPVSGNGIAITLAPGKTVFWTVTAQAAYTQFVQLKDTNGTVVFTATGSGGTGGTPNQIGQGHFVVPNNANYTMYIGTNNGAQWSSVIWDADALVYGGTVYYQTFNFISEDGGGTDYNDSAVTLSYFNSLG</sequence>
<dbReference type="RefSeq" id="WP_211547542.1">
    <property type="nucleotide sequence ID" value="NZ_JAGTUF010000005.1"/>
</dbReference>
<reference evidence="1 2" key="1">
    <citation type="submission" date="2021-04" db="EMBL/GenBank/DDBJ databases">
        <title>Magnetospirillum sulfuroxidans sp. nov., a facultative chemolithoautotrophic sulfur-oxidizing alphaproteobacterium isolated from freshwater sediment and proposals for Paramagetospirillum gen. nov., and Magnetospirillaceae fam. nov.</title>
        <authorList>
            <person name="Koziaeva V."/>
            <person name="Geelhoed J.S."/>
            <person name="Sorokin D.Y."/>
            <person name="Grouzdev D.S."/>
        </authorList>
    </citation>
    <scope>NUCLEOTIDE SEQUENCE [LARGE SCALE GENOMIC DNA]</scope>
    <source>
        <strain evidence="1 2">J10</strain>
    </source>
</reference>
<keyword evidence="2" id="KW-1185">Reference proteome</keyword>
<gene>
    <name evidence="1" type="ORF">KEC16_07760</name>
</gene>
<evidence type="ECO:0008006" key="3">
    <source>
        <dbReference type="Google" id="ProtNLM"/>
    </source>
</evidence>
<organism evidence="1 2">
    <name type="scientific">Magnetospirillum sulfuroxidans</name>
    <dbReference type="NCBI Taxonomy" id="611300"/>
    <lineage>
        <taxon>Bacteria</taxon>
        <taxon>Pseudomonadati</taxon>
        <taxon>Pseudomonadota</taxon>
        <taxon>Alphaproteobacteria</taxon>
        <taxon>Rhodospirillales</taxon>
        <taxon>Rhodospirillaceae</taxon>
        <taxon>Magnetospirillum</taxon>
    </lineage>
</organism>
<proteinExistence type="predicted"/>
<dbReference type="EMBL" id="JAGTUF010000005">
    <property type="protein sequence ID" value="MBR9971606.1"/>
    <property type="molecule type" value="Genomic_DNA"/>
</dbReference>
<accession>A0ABS5IB08</accession>
<dbReference type="Gene3D" id="2.60.120.400">
    <property type="entry name" value="Calcium-mediated lectin"/>
    <property type="match status" value="1"/>
</dbReference>
<protein>
    <recommendedName>
        <fullName evidence="3">Calcium-mediated lectin domain-containing protein</fullName>
    </recommendedName>
</protein>
<dbReference type="InterPro" id="IPR036684">
    <property type="entry name" value="Ca_lectin_sf"/>
</dbReference>
<evidence type="ECO:0000313" key="1">
    <source>
        <dbReference type="EMBL" id="MBR9971606.1"/>
    </source>
</evidence>
<comment type="caution">
    <text evidence="1">The sequence shown here is derived from an EMBL/GenBank/DDBJ whole genome shotgun (WGS) entry which is preliminary data.</text>
</comment>
<dbReference type="Proteomes" id="UP000680714">
    <property type="component" value="Unassembled WGS sequence"/>
</dbReference>
<evidence type="ECO:0000313" key="2">
    <source>
        <dbReference type="Proteomes" id="UP000680714"/>
    </source>
</evidence>